<feature type="region of interest" description="Disordered" evidence="2">
    <location>
        <begin position="425"/>
        <end position="468"/>
    </location>
</feature>
<gene>
    <name evidence="4" type="primary">LOC112541805</name>
</gene>
<dbReference type="RefSeq" id="XP_025028604.1">
    <property type="nucleotide sequence ID" value="XM_025172836.1"/>
</dbReference>
<feature type="compositionally biased region" description="Basic and acidic residues" evidence="2">
    <location>
        <begin position="455"/>
        <end position="465"/>
    </location>
</feature>
<evidence type="ECO:0000313" key="4">
    <source>
        <dbReference type="RefSeq" id="XP_025028604.1"/>
    </source>
</evidence>
<proteinExistence type="predicted"/>
<feature type="coiled-coil region" evidence="1">
    <location>
        <begin position="98"/>
        <end position="132"/>
    </location>
</feature>
<keyword evidence="3" id="KW-1185">Reference proteome</keyword>
<dbReference type="OMA" id="VCKNLAT"/>
<dbReference type="GeneID" id="112541805"/>
<feature type="compositionally biased region" description="Basic and acidic residues" evidence="2">
    <location>
        <begin position="566"/>
        <end position="575"/>
    </location>
</feature>
<feature type="region of interest" description="Disordered" evidence="2">
    <location>
        <begin position="265"/>
        <end position="286"/>
    </location>
</feature>
<dbReference type="KEGG" id="pbi:112541805"/>
<feature type="coiled-coil region" evidence="1">
    <location>
        <begin position="5"/>
        <end position="69"/>
    </location>
</feature>
<dbReference type="Proteomes" id="UP000695026">
    <property type="component" value="Unplaced"/>
</dbReference>
<feature type="region of interest" description="Disordered" evidence="2">
    <location>
        <begin position="562"/>
        <end position="581"/>
    </location>
</feature>
<name>A0A9F5J7G4_PYTBI</name>
<sequence length="581" mass="66909">MEEMASEKTKQLQEALLSQKELEIEKMRKTLLVSEAEKEALDGAVRSLKEELGQRLERLQQEASREKEKELCQLREEMQLEKKWALQEFAGSLEEAKASALQEQAVTFQKEIENLRKVIEEREAEVIQQQEAIHQQAVALKLEAKEMVQNALLQEQKKWEANTQAALQMQREALGEQDRRKWVDLQRVLEKEKKLNGALRNEAADLRRKVQGLENQAHLFEGEKRASLEELQAVLQKEKAEAVRRLREELEQERDQMRARLQQLEGDQQRLQAERSQMSLREQEAQGQADRADRCLATQVVLACRQLQDLLPKKAVLLPHMLYRGTIPLSSGTALQALQEVGAEIQSYVQDLNHELEMQRQCIFQNQREKELEMRQQEERLRLESQSVLEALKEQLVQEHLKDIIALQRSWLKEGQVEDKRVFCPQQEGRAGDLHTAQKKVAHGKDEADPTSISEPKEDLDREPESLPCRYPSSNVCKNLATPGSEGGHFSTGWSRRLPPRALCPPFLNASQSHRAAPRLPHHLQDRVRKLRAENSVYSAGTLGGFYEGWRPLALERSLSGLWARNSREQHRPRPDLTAST</sequence>
<evidence type="ECO:0000256" key="2">
    <source>
        <dbReference type="SAM" id="MobiDB-lite"/>
    </source>
</evidence>
<keyword evidence="1" id="KW-0175">Coiled coil</keyword>
<evidence type="ECO:0000256" key="1">
    <source>
        <dbReference type="SAM" id="Coils"/>
    </source>
</evidence>
<dbReference type="AlphaFoldDB" id="A0A9F5J7G4"/>
<protein>
    <submittedName>
        <fullName evidence="4">Golgin subfamily A member 6-like protein 2</fullName>
    </submittedName>
</protein>
<organism evidence="3 4">
    <name type="scientific">Python bivittatus</name>
    <name type="common">Burmese python</name>
    <name type="synonym">Python molurus bivittatus</name>
    <dbReference type="NCBI Taxonomy" id="176946"/>
    <lineage>
        <taxon>Eukaryota</taxon>
        <taxon>Metazoa</taxon>
        <taxon>Chordata</taxon>
        <taxon>Craniata</taxon>
        <taxon>Vertebrata</taxon>
        <taxon>Euteleostomi</taxon>
        <taxon>Lepidosauria</taxon>
        <taxon>Squamata</taxon>
        <taxon>Bifurcata</taxon>
        <taxon>Unidentata</taxon>
        <taxon>Episquamata</taxon>
        <taxon>Toxicofera</taxon>
        <taxon>Serpentes</taxon>
        <taxon>Henophidia</taxon>
        <taxon>Pythonidae</taxon>
        <taxon>Python</taxon>
    </lineage>
</organism>
<reference evidence="4" key="1">
    <citation type="submission" date="2025-08" db="UniProtKB">
        <authorList>
            <consortium name="RefSeq"/>
        </authorList>
    </citation>
    <scope>IDENTIFICATION</scope>
    <source>
        <tissue evidence="4">Liver</tissue>
    </source>
</reference>
<dbReference type="OrthoDB" id="6158625at2759"/>
<evidence type="ECO:0000313" key="3">
    <source>
        <dbReference type="Proteomes" id="UP000695026"/>
    </source>
</evidence>
<accession>A0A9F5J7G4</accession>
<feature type="compositionally biased region" description="Polar residues" evidence="2">
    <location>
        <begin position="265"/>
        <end position="280"/>
    </location>
</feature>